<dbReference type="Proteomes" id="UP000729701">
    <property type="component" value="Unassembled WGS sequence"/>
</dbReference>
<keyword evidence="3" id="KW-0813">Transport</keyword>
<evidence type="ECO:0000313" key="11">
    <source>
        <dbReference type="Proteomes" id="UP000729701"/>
    </source>
</evidence>
<reference evidence="10" key="2">
    <citation type="journal article" date="2022" name="Microbiol. Resour. Announc.">
        <title>Metagenome Sequencing to Explore Phylogenomics of Terrestrial Cyanobacteria.</title>
        <authorList>
            <person name="Ward R.D."/>
            <person name="Stajich J.E."/>
            <person name="Johansen J.R."/>
            <person name="Huntemann M."/>
            <person name="Clum A."/>
            <person name="Foster B."/>
            <person name="Foster B."/>
            <person name="Roux S."/>
            <person name="Palaniappan K."/>
            <person name="Varghese N."/>
            <person name="Mukherjee S."/>
            <person name="Reddy T.B.K."/>
            <person name="Daum C."/>
            <person name="Copeland A."/>
            <person name="Chen I.A."/>
            <person name="Ivanova N.N."/>
            <person name="Kyrpides N.C."/>
            <person name="Shapiro N."/>
            <person name="Eloe-Fadrosh E.A."/>
            <person name="Pietrasiak N."/>
        </authorList>
    </citation>
    <scope>NUCLEOTIDE SEQUENCE</scope>
    <source>
        <strain evidence="10">GSE-NOS-MK-12-04C</strain>
    </source>
</reference>
<dbReference type="EMBL" id="JAHHGZ010000020">
    <property type="protein sequence ID" value="MBW4669414.1"/>
    <property type="molecule type" value="Genomic_DNA"/>
</dbReference>
<evidence type="ECO:0000256" key="1">
    <source>
        <dbReference type="ARBA" id="ARBA00004651"/>
    </source>
</evidence>
<dbReference type="PROSITE" id="PS51012">
    <property type="entry name" value="ABC_TM2"/>
    <property type="match status" value="1"/>
</dbReference>
<feature type="transmembrane region" description="Helical" evidence="8">
    <location>
        <begin position="221"/>
        <end position="246"/>
    </location>
</feature>
<comment type="subcellular location">
    <subcellularLocation>
        <location evidence="1">Cell membrane</location>
        <topology evidence="1">Multi-pass membrane protein</topology>
    </subcellularLocation>
</comment>
<dbReference type="InterPro" id="IPR047817">
    <property type="entry name" value="ABC2_TM_bact-type"/>
</dbReference>
<feature type="transmembrane region" description="Helical" evidence="8">
    <location>
        <begin position="337"/>
        <end position="356"/>
    </location>
</feature>
<evidence type="ECO:0000256" key="4">
    <source>
        <dbReference type="ARBA" id="ARBA00022475"/>
    </source>
</evidence>
<comment type="caution">
    <text evidence="10">The sequence shown here is derived from an EMBL/GenBank/DDBJ whole genome shotgun (WGS) entry which is preliminary data.</text>
</comment>
<evidence type="ECO:0000313" key="10">
    <source>
        <dbReference type="EMBL" id="MBW4669414.1"/>
    </source>
</evidence>
<protein>
    <submittedName>
        <fullName evidence="10">ABC transporter permease</fullName>
    </submittedName>
</protein>
<feature type="transmembrane region" description="Helical" evidence="8">
    <location>
        <begin position="20"/>
        <end position="40"/>
    </location>
</feature>
<accession>A0A951QN98</accession>
<comment type="similarity">
    <text evidence="2">Belongs to the ABC-2 integral membrane protein family.</text>
</comment>
<proteinExistence type="inferred from homology"/>
<dbReference type="InterPro" id="IPR051449">
    <property type="entry name" value="ABC-2_transporter_component"/>
</dbReference>
<sequence>MKKILAQFTKELVQFRRDRLTLAMAFLLPFLTLLIFGFAIRLESKNIPLIVQDFNRTYLSRSYIERLYATNQFMPKQWSGDDPVRDAIDRGIAKVAVIIPPEFSRDIQAGRNAKVQVFVDATDVNNARVIKNSIQRVTSFFMQDQGLQSFNNSVTPRIRLWFNPGRLESLYIVPGVYAVVLWIYPSLLAAIAMVREKEKGTILQVYASNISATELLLGKGLAYLLIAIMQALVVMGLGTLLFQVSLVGDPTTLLLGTLLFLTDSILFGLLFGVQSSNQNAAVQSVSVIGFVTSLLLSGFIYPLNNIPFPVSIVPNIVPARYFINITRDAFLRGTGWAGVWFDLLILIVFGLVFFTISRNVLNRMQLPDSRG</sequence>
<organism evidence="10 11">
    <name type="scientific">Cyanomargarita calcarea GSE-NOS-MK-12-04C</name>
    <dbReference type="NCBI Taxonomy" id="2839659"/>
    <lineage>
        <taxon>Bacteria</taxon>
        <taxon>Bacillati</taxon>
        <taxon>Cyanobacteriota</taxon>
        <taxon>Cyanophyceae</taxon>
        <taxon>Nostocales</taxon>
        <taxon>Cyanomargaritaceae</taxon>
        <taxon>Cyanomargarita</taxon>
    </lineage>
</organism>
<evidence type="ECO:0000259" key="9">
    <source>
        <dbReference type="PROSITE" id="PS51012"/>
    </source>
</evidence>
<evidence type="ECO:0000256" key="6">
    <source>
        <dbReference type="ARBA" id="ARBA00022989"/>
    </source>
</evidence>
<dbReference type="PANTHER" id="PTHR30294">
    <property type="entry name" value="MEMBRANE COMPONENT OF ABC TRANSPORTER YHHJ-RELATED"/>
    <property type="match status" value="1"/>
</dbReference>
<name>A0A951QN98_9CYAN</name>
<feature type="transmembrane region" description="Helical" evidence="8">
    <location>
        <begin position="170"/>
        <end position="194"/>
    </location>
</feature>
<feature type="transmembrane region" description="Helical" evidence="8">
    <location>
        <begin position="252"/>
        <end position="273"/>
    </location>
</feature>
<evidence type="ECO:0000256" key="5">
    <source>
        <dbReference type="ARBA" id="ARBA00022692"/>
    </source>
</evidence>
<gene>
    <name evidence="10" type="ORF">KME60_18845</name>
</gene>
<keyword evidence="7 8" id="KW-0472">Membrane</keyword>
<evidence type="ECO:0000256" key="7">
    <source>
        <dbReference type="ARBA" id="ARBA00023136"/>
    </source>
</evidence>
<dbReference type="AlphaFoldDB" id="A0A951QN98"/>
<evidence type="ECO:0000256" key="8">
    <source>
        <dbReference type="SAM" id="Phobius"/>
    </source>
</evidence>
<reference evidence="10" key="1">
    <citation type="submission" date="2021-05" db="EMBL/GenBank/DDBJ databases">
        <authorList>
            <person name="Pietrasiak N."/>
            <person name="Ward R."/>
            <person name="Stajich J.E."/>
            <person name="Kurbessoian T."/>
        </authorList>
    </citation>
    <scope>NUCLEOTIDE SEQUENCE</scope>
    <source>
        <strain evidence="10">GSE-NOS-MK-12-04C</strain>
    </source>
</reference>
<keyword evidence="5 8" id="KW-0812">Transmembrane</keyword>
<feature type="transmembrane region" description="Helical" evidence="8">
    <location>
        <begin position="280"/>
        <end position="301"/>
    </location>
</feature>
<dbReference type="Gene3D" id="3.40.1710.10">
    <property type="entry name" value="abc type-2 transporter like domain"/>
    <property type="match status" value="1"/>
</dbReference>
<dbReference type="GO" id="GO:0140359">
    <property type="term" value="F:ABC-type transporter activity"/>
    <property type="evidence" value="ECO:0007669"/>
    <property type="project" value="InterPro"/>
</dbReference>
<evidence type="ECO:0000256" key="3">
    <source>
        <dbReference type="ARBA" id="ARBA00022448"/>
    </source>
</evidence>
<keyword evidence="4" id="KW-1003">Cell membrane</keyword>
<dbReference type="Pfam" id="PF12698">
    <property type="entry name" value="ABC2_membrane_3"/>
    <property type="match status" value="1"/>
</dbReference>
<dbReference type="PANTHER" id="PTHR30294:SF29">
    <property type="entry name" value="MULTIDRUG ABC TRANSPORTER PERMEASE YBHS-RELATED"/>
    <property type="match status" value="1"/>
</dbReference>
<dbReference type="InterPro" id="IPR013525">
    <property type="entry name" value="ABC2_TM"/>
</dbReference>
<keyword evidence="6 8" id="KW-1133">Transmembrane helix</keyword>
<dbReference type="GO" id="GO:0005886">
    <property type="term" value="C:plasma membrane"/>
    <property type="evidence" value="ECO:0007669"/>
    <property type="project" value="UniProtKB-SubCell"/>
</dbReference>
<feature type="domain" description="ABC transmembrane type-2" evidence="9">
    <location>
        <begin position="127"/>
        <end position="364"/>
    </location>
</feature>
<evidence type="ECO:0000256" key="2">
    <source>
        <dbReference type="ARBA" id="ARBA00007783"/>
    </source>
</evidence>